<protein>
    <submittedName>
        <fullName evidence="3">Uncharacterized protein</fullName>
    </submittedName>
</protein>
<evidence type="ECO:0000313" key="4">
    <source>
        <dbReference type="Proteomes" id="UP000184240"/>
    </source>
</evidence>
<reference evidence="2 5" key="3">
    <citation type="submission" date="2018-07" db="EMBL/GenBank/DDBJ databases">
        <title>Leeuwenhoekiella genomics.</title>
        <authorList>
            <person name="Tahon G."/>
            <person name="Willems A."/>
        </authorList>
    </citation>
    <scope>NUCLEOTIDE SEQUENCE [LARGE SCALE GENOMIC DNA]</scope>
    <source>
        <strain evidence="2 5">LMG 24856</strain>
    </source>
</reference>
<reference evidence="4" key="1">
    <citation type="submission" date="2016-11" db="EMBL/GenBank/DDBJ databases">
        <authorList>
            <person name="Varghese N."/>
            <person name="Submissions S."/>
        </authorList>
    </citation>
    <scope>NUCLEOTIDE SEQUENCE [LARGE SCALE GENOMIC DNA]</scope>
    <source>
        <strain evidence="4">DSM 19859</strain>
    </source>
</reference>
<proteinExistence type="predicted"/>
<evidence type="ECO:0000313" key="2">
    <source>
        <dbReference type="EMBL" id="RXG30094.1"/>
    </source>
</evidence>
<dbReference type="RefSeq" id="WP_072981978.1">
    <property type="nucleotide sequence ID" value="NZ_FQXT01000003.1"/>
</dbReference>
<feature type="signal peptide" evidence="1">
    <location>
        <begin position="1"/>
        <end position="19"/>
    </location>
</feature>
<gene>
    <name evidence="2" type="ORF">DSM01_843</name>
    <name evidence="3" type="ORF">SAMN04487999_1549</name>
</gene>
<keyword evidence="1" id="KW-0732">Signal</keyword>
<evidence type="ECO:0000313" key="3">
    <source>
        <dbReference type="EMBL" id="SHI00116.1"/>
    </source>
</evidence>
<dbReference type="Proteomes" id="UP000290037">
    <property type="component" value="Unassembled WGS sequence"/>
</dbReference>
<dbReference type="Proteomes" id="UP000184240">
    <property type="component" value="Unassembled WGS sequence"/>
</dbReference>
<organism evidence="3 4">
    <name type="scientific">Leeuwenhoekiella palythoae</name>
    <dbReference type="NCBI Taxonomy" id="573501"/>
    <lineage>
        <taxon>Bacteria</taxon>
        <taxon>Pseudomonadati</taxon>
        <taxon>Bacteroidota</taxon>
        <taxon>Flavobacteriia</taxon>
        <taxon>Flavobacteriales</taxon>
        <taxon>Flavobacteriaceae</taxon>
        <taxon>Leeuwenhoekiella</taxon>
    </lineage>
</organism>
<feature type="chain" id="PRO_5012702995" evidence="1">
    <location>
        <begin position="20"/>
        <end position="215"/>
    </location>
</feature>
<dbReference type="OrthoDB" id="1244544at2"/>
<dbReference type="AlphaFoldDB" id="A0A1M5XK37"/>
<evidence type="ECO:0000256" key="1">
    <source>
        <dbReference type="SAM" id="SignalP"/>
    </source>
</evidence>
<evidence type="ECO:0000313" key="5">
    <source>
        <dbReference type="Proteomes" id="UP000290037"/>
    </source>
</evidence>
<dbReference type="STRING" id="573501.SAMN04487999_1549"/>
<accession>A0A1M5XK37</accession>
<sequence length="215" mass="24148">MKLLITSIVIFISCLTSKAQVGINTNTPRDLLDVNGDTRIDGKLFLEDPGNSNQIRGSKLIIERQDLSIVQYDIDISKYGPINYAELVFENTSNRGVENYNTKISIEDYVVTVQGYYFIEHDTGNTSVITESYAGNDVVEGFQVHAYKNTDEGTWFIRGFANNGFFRTGNTDITIDLHMNLIIYRKGFIAKDAPGTYSINMQQFTNATLLKPPGF</sequence>
<keyword evidence="5" id="KW-1185">Reference proteome</keyword>
<name>A0A1M5XK37_9FLAO</name>
<dbReference type="EMBL" id="QOVN01000002">
    <property type="protein sequence ID" value="RXG30094.1"/>
    <property type="molecule type" value="Genomic_DNA"/>
</dbReference>
<reference evidence="3" key="2">
    <citation type="submission" date="2016-11" db="EMBL/GenBank/DDBJ databases">
        <authorList>
            <person name="Jaros S."/>
            <person name="Januszkiewicz K."/>
            <person name="Wedrychowicz H."/>
        </authorList>
    </citation>
    <scope>NUCLEOTIDE SEQUENCE [LARGE SCALE GENOMIC DNA]</scope>
    <source>
        <strain evidence="3">DSM 19859</strain>
    </source>
</reference>
<dbReference type="EMBL" id="FQXT01000003">
    <property type="protein sequence ID" value="SHI00116.1"/>
    <property type="molecule type" value="Genomic_DNA"/>
</dbReference>